<comment type="caution">
    <text evidence="1">The sequence shown here is derived from an EMBL/GenBank/DDBJ whole genome shotgun (WGS) entry which is preliminary data.</text>
</comment>
<gene>
    <name evidence="1" type="ORF">J27TS8_40370</name>
</gene>
<sequence>MNMHKQSERLRIAYVRFFRIFQNKKKTLATNFGWIIRISKQFASYSENRVYDKGGHTYEV</sequence>
<accession>A0A919WLP9</accession>
<proteinExistence type="predicted"/>
<evidence type="ECO:0000313" key="2">
    <source>
        <dbReference type="Proteomes" id="UP000682111"/>
    </source>
</evidence>
<reference evidence="1" key="1">
    <citation type="submission" date="2021-03" db="EMBL/GenBank/DDBJ databases">
        <title>Antimicrobial resistance genes in bacteria isolated from Japanese honey, and their potential for conferring macrolide and lincosamide resistance in the American foulbrood pathogen Paenibacillus larvae.</title>
        <authorList>
            <person name="Okamoto M."/>
            <person name="Kumagai M."/>
            <person name="Kanamori H."/>
            <person name="Takamatsu D."/>
        </authorList>
    </citation>
    <scope>NUCLEOTIDE SEQUENCE</scope>
    <source>
        <strain evidence="1">J27TS8</strain>
    </source>
</reference>
<keyword evidence="2" id="KW-1185">Reference proteome</keyword>
<dbReference type="AlphaFoldDB" id="A0A919WLP9"/>
<organism evidence="1 2">
    <name type="scientific">Robertmurraya siralis</name>
    <dbReference type="NCBI Taxonomy" id="77777"/>
    <lineage>
        <taxon>Bacteria</taxon>
        <taxon>Bacillati</taxon>
        <taxon>Bacillota</taxon>
        <taxon>Bacilli</taxon>
        <taxon>Bacillales</taxon>
        <taxon>Bacillaceae</taxon>
        <taxon>Robertmurraya</taxon>
    </lineage>
</organism>
<evidence type="ECO:0000313" key="1">
    <source>
        <dbReference type="EMBL" id="GIN64044.1"/>
    </source>
</evidence>
<protein>
    <submittedName>
        <fullName evidence="1">Uncharacterized protein</fullName>
    </submittedName>
</protein>
<name>A0A919WLP9_9BACI</name>
<dbReference type="EMBL" id="BORC01000010">
    <property type="protein sequence ID" value="GIN64044.1"/>
    <property type="molecule type" value="Genomic_DNA"/>
</dbReference>
<dbReference type="Proteomes" id="UP000682111">
    <property type="component" value="Unassembled WGS sequence"/>
</dbReference>